<keyword evidence="4 8" id="KW-0812">Transmembrane</keyword>
<evidence type="ECO:0000256" key="10">
    <source>
        <dbReference type="SAM" id="SignalP"/>
    </source>
</evidence>
<keyword evidence="10" id="KW-0732">Signal</keyword>
<dbReference type="InterPro" id="IPR037066">
    <property type="entry name" value="Plug_dom_sf"/>
</dbReference>
<dbReference type="Pfam" id="PF00593">
    <property type="entry name" value="TonB_dep_Rec_b-barrel"/>
    <property type="match status" value="1"/>
</dbReference>
<evidence type="ECO:0000256" key="1">
    <source>
        <dbReference type="ARBA" id="ARBA00004571"/>
    </source>
</evidence>
<dbReference type="SUPFAM" id="SSF56935">
    <property type="entry name" value="Porins"/>
    <property type="match status" value="1"/>
</dbReference>
<feature type="chain" id="PRO_5020520616" evidence="10">
    <location>
        <begin position="20"/>
        <end position="748"/>
    </location>
</feature>
<dbReference type="RefSeq" id="WP_136577997.1">
    <property type="nucleotide sequence ID" value="NZ_STFF01000004.1"/>
</dbReference>
<dbReference type="EMBL" id="STFF01000004">
    <property type="protein sequence ID" value="THU38041.1"/>
    <property type="molecule type" value="Genomic_DNA"/>
</dbReference>
<dbReference type="InterPro" id="IPR000531">
    <property type="entry name" value="Beta-barrel_TonB"/>
</dbReference>
<protein>
    <submittedName>
        <fullName evidence="13">TonB-dependent receptor</fullName>
    </submittedName>
</protein>
<evidence type="ECO:0000256" key="2">
    <source>
        <dbReference type="ARBA" id="ARBA00022448"/>
    </source>
</evidence>
<evidence type="ECO:0000256" key="3">
    <source>
        <dbReference type="ARBA" id="ARBA00022452"/>
    </source>
</evidence>
<sequence length="748" mass="84018">MKKIFTTAFICCLALVAWSQNTIQGRVVDKNSKEPLELAYVRWSNNTQGVVTNKQGYFTLNKTATDQSDAALVISFIGFVTKEIKTDDRTAIVVEMEKGPVNLQEVVITPQSTAASFHTISKIDLNLQPVRSAQDILRTVPGLFIGQHQGGGKAEQIFLRGFDIDHGTDINVTVDGLPVNMVSHAHGQGYADLHFLIPELTGSVDYGKGPYYTQYGNLGTAGYVSMNTVNSLDKSTVKLEGGQFNTMRGLAMIDLLSDRQKQKGTNAYVASEFLYSDGPFESAQHFKRFNLFGKLNTHIGNSNKLTLIASTLSSDWDASGQIPERAVKSGLIGRFGYIDNTEGGYTTRTNVSAQLTSYVSPNATWENQAYYSNYNFNLHSNFTFFLNDPVNGDQIRQREARNIFGYHSKFSHETNLGNWNLQSVYGTGFRLDQTRNTELSHTIDRNTVLEYKQLGNIRETNAFAYADESIEKDRWRFNIGARIDYLNFHYYDKLTTDQLPDQQKVIVSPKLNIQYTLNTKTQLYLKTGKGFHSNDARVVVFNRGYDILPAAYGADLGVLLKPTRNLLVNVAAWYLYLKQEFVYVGDEGVVEPSGKTRRIGIDLSARYQFNTWLFADANVNLAKPRSVEDPKGENYIPLAPNFTSTGGLNWQLKNGLNGSLRYRFMGDRPANEDNSVVAKGYTVTDLSVNYTKKKYEIGLAIENLFNVKWNETQFDTGSRLKDEPDPVSEIHFTPGTPFFARMKLAVFF</sequence>
<keyword evidence="6 8" id="KW-0472">Membrane</keyword>
<dbReference type="AlphaFoldDB" id="A0A4S8HSR4"/>
<feature type="domain" description="TonB-dependent receptor-like beta-barrel" evidence="11">
    <location>
        <begin position="327"/>
        <end position="704"/>
    </location>
</feature>
<dbReference type="PANTHER" id="PTHR30069">
    <property type="entry name" value="TONB-DEPENDENT OUTER MEMBRANE RECEPTOR"/>
    <property type="match status" value="1"/>
</dbReference>
<comment type="subcellular location">
    <subcellularLocation>
        <location evidence="1 8">Cell outer membrane</location>
        <topology evidence="1 8">Multi-pass membrane protein</topology>
    </subcellularLocation>
</comment>
<dbReference type="PROSITE" id="PS52016">
    <property type="entry name" value="TONB_DEPENDENT_REC_3"/>
    <property type="match status" value="1"/>
</dbReference>
<keyword evidence="13" id="KW-0675">Receptor</keyword>
<dbReference type="Proteomes" id="UP000306918">
    <property type="component" value="Unassembled WGS sequence"/>
</dbReference>
<dbReference type="Gene3D" id="2.40.170.20">
    <property type="entry name" value="TonB-dependent receptor, beta-barrel domain"/>
    <property type="match status" value="1"/>
</dbReference>
<evidence type="ECO:0000256" key="4">
    <source>
        <dbReference type="ARBA" id="ARBA00022692"/>
    </source>
</evidence>
<organism evidence="13 14">
    <name type="scientific">Niastella caeni</name>
    <dbReference type="NCBI Taxonomy" id="2569763"/>
    <lineage>
        <taxon>Bacteria</taxon>
        <taxon>Pseudomonadati</taxon>
        <taxon>Bacteroidota</taxon>
        <taxon>Chitinophagia</taxon>
        <taxon>Chitinophagales</taxon>
        <taxon>Chitinophagaceae</taxon>
        <taxon>Niastella</taxon>
    </lineage>
</organism>
<evidence type="ECO:0000313" key="14">
    <source>
        <dbReference type="Proteomes" id="UP000306918"/>
    </source>
</evidence>
<reference evidence="13 14" key="1">
    <citation type="submission" date="2019-04" db="EMBL/GenBank/DDBJ databases">
        <title>Niastella caeni sp. nov., isolated from activated sludge.</title>
        <authorList>
            <person name="Sheng M."/>
        </authorList>
    </citation>
    <scope>NUCLEOTIDE SEQUENCE [LARGE SCALE GENOMIC DNA]</scope>
    <source>
        <strain evidence="13 14">HX-2-15</strain>
    </source>
</reference>
<keyword evidence="7 8" id="KW-0998">Cell outer membrane</keyword>
<keyword evidence="3 8" id="KW-1134">Transmembrane beta strand</keyword>
<evidence type="ECO:0000256" key="8">
    <source>
        <dbReference type="PROSITE-ProRule" id="PRU01360"/>
    </source>
</evidence>
<dbReference type="InterPro" id="IPR036942">
    <property type="entry name" value="Beta-barrel_TonB_sf"/>
</dbReference>
<feature type="signal peptide" evidence="10">
    <location>
        <begin position="1"/>
        <end position="19"/>
    </location>
</feature>
<comment type="caution">
    <text evidence="13">The sequence shown here is derived from an EMBL/GenBank/DDBJ whole genome shotgun (WGS) entry which is preliminary data.</text>
</comment>
<evidence type="ECO:0000256" key="5">
    <source>
        <dbReference type="ARBA" id="ARBA00023077"/>
    </source>
</evidence>
<dbReference type="InterPro" id="IPR008969">
    <property type="entry name" value="CarboxyPept-like_regulatory"/>
</dbReference>
<keyword evidence="2 8" id="KW-0813">Transport</keyword>
<name>A0A4S8HSR4_9BACT</name>
<proteinExistence type="inferred from homology"/>
<evidence type="ECO:0000256" key="9">
    <source>
        <dbReference type="RuleBase" id="RU003357"/>
    </source>
</evidence>
<dbReference type="Pfam" id="PF13715">
    <property type="entry name" value="CarbopepD_reg_2"/>
    <property type="match status" value="1"/>
</dbReference>
<keyword evidence="5 9" id="KW-0798">TonB box</keyword>
<comment type="similarity">
    <text evidence="8 9">Belongs to the TonB-dependent receptor family.</text>
</comment>
<dbReference type="OrthoDB" id="99480at2"/>
<evidence type="ECO:0000313" key="13">
    <source>
        <dbReference type="EMBL" id="THU38041.1"/>
    </source>
</evidence>
<dbReference type="SUPFAM" id="SSF49464">
    <property type="entry name" value="Carboxypeptidase regulatory domain-like"/>
    <property type="match status" value="1"/>
</dbReference>
<dbReference type="Gene3D" id="2.60.40.1120">
    <property type="entry name" value="Carboxypeptidase-like, regulatory domain"/>
    <property type="match status" value="1"/>
</dbReference>
<evidence type="ECO:0000256" key="6">
    <source>
        <dbReference type="ARBA" id="ARBA00023136"/>
    </source>
</evidence>
<dbReference type="Pfam" id="PF07715">
    <property type="entry name" value="Plug"/>
    <property type="match status" value="1"/>
</dbReference>
<dbReference type="InterPro" id="IPR039426">
    <property type="entry name" value="TonB-dep_rcpt-like"/>
</dbReference>
<evidence type="ECO:0000259" key="12">
    <source>
        <dbReference type="Pfam" id="PF07715"/>
    </source>
</evidence>
<dbReference type="GO" id="GO:0044718">
    <property type="term" value="P:siderophore transmembrane transport"/>
    <property type="evidence" value="ECO:0007669"/>
    <property type="project" value="TreeGrafter"/>
</dbReference>
<dbReference type="InterPro" id="IPR012910">
    <property type="entry name" value="Plug_dom"/>
</dbReference>
<keyword evidence="14" id="KW-1185">Reference proteome</keyword>
<dbReference type="GO" id="GO:0015344">
    <property type="term" value="F:siderophore uptake transmembrane transporter activity"/>
    <property type="evidence" value="ECO:0007669"/>
    <property type="project" value="TreeGrafter"/>
</dbReference>
<evidence type="ECO:0000256" key="7">
    <source>
        <dbReference type="ARBA" id="ARBA00023237"/>
    </source>
</evidence>
<gene>
    <name evidence="13" type="ORF">FAM09_15255</name>
</gene>
<feature type="domain" description="TonB-dependent receptor plug" evidence="12">
    <location>
        <begin position="111"/>
        <end position="222"/>
    </location>
</feature>
<evidence type="ECO:0000259" key="11">
    <source>
        <dbReference type="Pfam" id="PF00593"/>
    </source>
</evidence>
<accession>A0A4S8HSR4</accession>
<dbReference type="GO" id="GO:0009279">
    <property type="term" value="C:cell outer membrane"/>
    <property type="evidence" value="ECO:0007669"/>
    <property type="project" value="UniProtKB-SubCell"/>
</dbReference>
<dbReference type="Gene3D" id="2.170.130.10">
    <property type="entry name" value="TonB-dependent receptor, plug domain"/>
    <property type="match status" value="1"/>
</dbReference>
<dbReference type="PANTHER" id="PTHR30069:SF36">
    <property type="entry name" value="BLL6948 PROTEIN"/>
    <property type="match status" value="1"/>
</dbReference>